<feature type="transmembrane region" description="Helical" evidence="1">
    <location>
        <begin position="97"/>
        <end position="116"/>
    </location>
</feature>
<evidence type="ECO:0000256" key="1">
    <source>
        <dbReference type="SAM" id="Phobius"/>
    </source>
</evidence>
<protein>
    <submittedName>
        <fullName evidence="2">MerC domain-containing protein</fullName>
    </submittedName>
</protein>
<evidence type="ECO:0000313" key="2">
    <source>
        <dbReference type="EMBL" id="PST83348.1"/>
    </source>
</evidence>
<dbReference type="AlphaFoldDB" id="A0A2T3HLL0"/>
<feature type="transmembrane region" description="Helical" evidence="1">
    <location>
        <begin position="12"/>
        <end position="35"/>
    </location>
</feature>
<feature type="transmembrane region" description="Helical" evidence="1">
    <location>
        <begin position="72"/>
        <end position="91"/>
    </location>
</feature>
<reference evidence="2 3" key="1">
    <citation type="submission" date="2018-03" db="EMBL/GenBank/DDBJ databases">
        <authorList>
            <person name="Keele B.F."/>
        </authorList>
    </citation>
    <scope>NUCLEOTIDE SEQUENCE [LARGE SCALE GENOMIC DNA]</scope>
    <source>
        <strain evidence="2 3">YL28-9</strain>
    </source>
</reference>
<organism evidence="2 3">
    <name type="scientific">Pedobacter yulinensis</name>
    <dbReference type="NCBI Taxonomy" id="2126353"/>
    <lineage>
        <taxon>Bacteria</taxon>
        <taxon>Pseudomonadati</taxon>
        <taxon>Bacteroidota</taxon>
        <taxon>Sphingobacteriia</taxon>
        <taxon>Sphingobacteriales</taxon>
        <taxon>Sphingobacteriaceae</taxon>
        <taxon>Pedobacter</taxon>
    </lineage>
</organism>
<dbReference type="RefSeq" id="WP_107215608.1">
    <property type="nucleotide sequence ID" value="NZ_KZ686269.1"/>
</dbReference>
<evidence type="ECO:0000313" key="3">
    <source>
        <dbReference type="Proteomes" id="UP000240912"/>
    </source>
</evidence>
<dbReference type="EMBL" id="PYLS01000005">
    <property type="protein sequence ID" value="PST83348.1"/>
    <property type="molecule type" value="Genomic_DNA"/>
</dbReference>
<name>A0A2T3HLL0_9SPHI</name>
<dbReference type="OrthoDB" id="5966279at2"/>
<accession>A0A2T3HLL0</accession>
<dbReference type="Pfam" id="PF03203">
    <property type="entry name" value="MerC"/>
    <property type="match status" value="1"/>
</dbReference>
<dbReference type="GO" id="GO:0015097">
    <property type="term" value="F:mercury ion transmembrane transporter activity"/>
    <property type="evidence" value="ECO:0007669"/>
    <property type="project" value="InterPro"/>
</dbReference>
<feature type="transmembrane region" description="Helical" evidence="1">
    <location>
        <begin position="47"/>
        <end position="65"/>
    </location>
</feature>
<comment type="caution">
    <text evidence="2">The sequence shown here is derived from an EMBL/GenBank/DDBJ whole genome shotgun (WGS) entry which is preliminary data.</text>
</comment>
<proteinExistence type="predicted"/>
<keyword evidence="1" id="KW-1133">Transmembrane helix</keyword>
<keyword evidence="1" id="KW-0472">Membrane</keyword>
<gene>
    <name evidence="2" type="ORF">C7T94_12275</name>
</gene>
<sequence length="139" mass="15004">MNNILQADRLGITASGLCAIHCAALPFVMGILPLWGMTFLAHPALEAGMILLSLLLALGSILHSYRYHHRRPLPLLLVGAGFAAIASGHLLETSLPESVLVPAGGISIALAHFFNLRFNRQCKAKLAVPQSTKRTRYIL</sequence>
<dbReference type="GO" id="GO:0016020">
    <property type="term" value="C:membrane"/>
    <property type="evidence" value="ECO:0007669"/>
    <property type="project" value="InterPro"/>
</dbReference>
<dbReference type="InterPro" id="IPR004891">
    <property type="entry name" value="Mercury-R_MerC"/>
</dbReference>
<keyword evidence="1" id="KW-0812">Transmembrane</keyword>
<dbReference type="Proteomes" id="UP000240912">
    <property type="component" value="Unassembled WGS sequence"/>
</dbReference>
<keyword evidence="3" id="KW-1185">Reference proteome</keyword>